<accession>A0A9P4Z3Z1</accession>
<organism evidence="13 14">
    <name type="scientific">Geosmithia morbida</name>
    <dbReference type="NCBI Taxonomy" id="1094350"/>
    <lineage>
        <taxon>Eukaryota</taxon>
        <taxon>Fungi</taxon>
        <taxon>Dikarya</taxon>
        <taxon>Ascomycota</taxon>
        <taxon>Pezizomycotina</taxon>
        <taxon>Sordariomycetes</taxon>
        <taxon>Hypocreomycetidae</taxon>
        <taxon>Hypocreales</taxon>
        <taxon>Bionectriaceae</taxon>
        <taxon>Geosmithia</taxon>
    </lineage>
</organism>
<evidence type="ECO:0000256" key="6">
    <source>
        <dbReference type="ARBA" id="ARBA00022777"/>
    </source>
</evidence>
<evidence type="ECO:0000256" key="2">
    <source>
        <dbReference type="ARBA" id="ARBA00004496"/>
    </source>
</evidence>
<dbReference type="AlphaFoldDB" id="A0A9P4Z3Z1"/>
<dbReference type="RefSeq" id="XP_035325475.1">
    <property type="nucleotide sequence ID" value="XM_035462545.1"/>
</dbReference>
<evidence type="ECO:0000256" key="10">
    <source>
        <dbReference type="ARBA" id="ARBA00061312"/>
    </source>
</evidence>
<dbReference type="InterPro" id="IPR027417">
    <property type="entry name" value="P-loop_NTPase"/>
</dbReference>
<dbReference type="EMBL" id="JAANYQ010000001">
    <property type="protein sequence ID" value="KAF4126823.1"/>
    <property type="molecule type" value="Genomic_DNA"/>
</dbReference>
<dbReference type="GO" id="GO:0016301">
    <property type="term" value="F:kinase activity"/>
    <property type="evidence" value="ECO:0007669"/>
    <property type="project" value="UniProtKB-KW"/>
</dbReference>
<evidence type="ECO:0000313" key="13">
    <source>
        <dbReference type="EMBL" id="KAF4126823.1"/>
    </source>
</evidence>
<sequence>MGLIPQEQEQKEEEEEEEKPTMTTFVDDKTPICVPFILEHVKAHQQSSSDGHRPFIIGLNGIQGAGKTTLVTALSSALDRHGLPTLVCSIDDFYLPHADQVALASSHADNALVQHRGEPGTHDLALARRCLDAVVAGQPTRIPVYDKSAFGGAGDRLPESEWRPVNQHGPVLRAVILEGWCVGFRALSDADVECRRSAHPRGSRTLARHSLEHLLFVNDCLRAYDALTDLFDAFVHIDARDLTYVYDWRAQQEDHLRRDKGDPNAGMSPEQIVRFVDGYFPAYELYTDQVRAGVLPGKPGRQLRIVVDQDRRVAEVHRI</sequence>
<evidence type="ECO:0000313" key="14">
    <source>
        <dbReference type="Proteomes" id="UP000749293"/>
    </source>
</evidence>
<keyword evidence="5" id="KW-0547">Nucleotide-binding</keyword>
<protein>
    <submittedName>
        <fullName evidence="13">D-glycerate 3-kinase</fullName>
    </submittedName>
</protein>
<dbReference type="GO" id="GO:0005524">
    <property type="term" value="F:ATP binding"/>
    <property type="evidence" value="ECO:0007669"/>
    <property type="project" value="UniProtKB-KW"/>
</dbReference>
<keyword evidence="4" id="KW-0808">Transferase</keyword>
<dbReference type="PANTHER" id="PTHR10285">
    <property type="entry name" value="URIDINE KINASE"/>
    <property type="match status" value="1"/>
</dbReference>
<evidence type="ECO:0000256" key="5">
    <source>
        <dbReference type="ARBA" id="ARBA00022741"/>
    </source>
</evidence>
<dbReference type="FunFam" id="3.40.50.300:FF:001691">
    <property type="entry name" value="Probable ATP-dependent kinase TDA10"/>
    <property type="match status" value="1"/>
</dbReference>
<dbReference type="Proteomes" id="UP000749293">
    <property type="component" value="Unassembled WGS sequence"/>
</dbReference>
<keyword evidence="7" id="KW-0067">ATP-binding</keyword>
<feature type="region of interest" description="Disordered" evidence="11">
    <location>
        <begin position="1"/>
        <end position="25"/>
    </location>
</feature>
<feature type="domain" description="SRP54-type proteins GTP-binding" evidence="12">
    <location>
        <begin position="55"/>
        <end position="117"/>
    </location>
</feature>
<comment type="caution">
    <text evidence="13">The sequence shown here is derived from an EMBL/GenBank/DDBJ whole genome shotgun (WGS) entry which is preliminary data.</text>
</comment>
<dbReference type="SUPFAM" id="SSF52540">
    <property type="entry name" value="P-loop containing nucleoside triphosphate hydrolases"/>
    <property type="match status" value="1"/>
</dbReference>
<dbReference type="GeneID" id="55966790"/>
<keyword evidence="3" id="KW-0963">Cytoplasm</keyword>
<evidence type="ECO:0000259" key="12">
    <source>
        <dbReference type="Pfam" id="PF00448"/>
    </source>
</evidence>
<dbReference type="GO" id="GO:0005737">
    <property type="term" value="C:cytoplasm"/>
    <property type="evidence" value="ECO:0007669"/>
    <property type="project" value="UniProtKB-SubCell"/>
</dbReference>
<evidence type="ECO:0000256" key="8">
    <source>
        <dbReference type="ARBA" id="ARBA00023134"/>
    </source>
</evidence>
<evidence type="ECO:0000256" key="11">
    <source>
        <dbReference type="SAM" id="MobiDB-lite"/>
    </source>
</evidence>
<comment type="similarity">
    <text evidence="10">Belongs to the GLYK kinase family.</text>
</comment>
<dbReference type="Pfam" id="PF00448">
    <property type="entry name" value="SRP54"/>
    <property type="match status" value="1"/>
</dbReference>
<dbReference type="Gene3D" id="3.40.50.300">
    <property type="entry name" value="P-loop containing nucleotide triphosphate hydrolases"/>
    <property type="match status" value="1"/>
</dbReference>
<dbReference type="GO" id="GO:0006614">
    <property type="term" value="P:SRP-dependent cotranslational protein targeting to membrane"/>
    <property type="evidence" value="ECO:0007669"/>
    <property type="project" value="InterPro"/>
</dbReference>
<evidence type="ECO:0000256" key="1">
    <source>
        <dbReference type="ARBA" id="ARBA00004123"/>
    </source>
</evidence>
<keyword evidence="9" id="KW-0539">Nucleus</keyword>
<dbReference type="OrthoDB" id="347435at2759"/>
<evidence type="ECO:0000256" key="3">
    <source>
        <dbReference type="ARBA" id="ARBA00022490"/>
    </source>
</evidence>
<keyword evidence="6" id="KW-0418">Kinase</keyword>
<evidence type="ECO:0000256" key="7">
    <source>
        <dbReference type="ARBA" id="ARBA00022840"/>
    </source>
</evidence>
<dbReference type="GO" id="GO:0005525">
    <property type="term" value="F:GTP binding"/>
    <property type="evidence" value="ECO:0007669"/>
    <property type="project" value="UniProtKB-KW"/>
</dbReference>
<dbReference type="GO" id="GO:0005634">
    <property type="term" value="C:nucleus"/>
    <property type="evidence" value="ECO:0007669"/>
    <property type="project" value="UniProtKB-SubCell"/>
</dbReference>
<name>A0A9P4Z3Z1_9HYPO</name>
<dbReference type="InterPro" id="IPR000897">
    <property type="entry name" value="SRP54_GTPase_dom"/>
</dbReference>
<keyword evidence="14" id="KW-1185">Reference proteome</keyword>
<comment type="subcellular location">
    <subcellularLocation>
        <location evidence="2">Cytoplasm</location>
    </subcellularLocation>
    <subcellularLocation>
        <location evidence="1">Nucleus</location>
    </subcellularLocation>
</comment>
<evidence type="ECO:0000256" key="9">
    <source>
        <dbReference type="ARBA" id="ARBA00023242"/>
    </source>
</evidence>
<reference evidence="13" key="1">
    <citation type="submission" date="2020-03" db="EMBL/GenBank/DDBJ databases">
        <title>Site-based positive gene gene selection in Geosmithia morbida across the United States reveals a broad range of putative effectors and factors for local host and environmental adapation.</title>
        <authorList>
            <person name="Onufrak A."/>
            <person name="Murdoch R.W."/>
            <person name="Gazis R."/>
            <person name="Huff M."/>
            <person name="Staton M."/>
            <person name="Klingeman W."/>
            <person name="Hadziabdic D."/>
        </authorList>
    </citation>
    <scope>NUCLEOTIDE SEQUENCE</scope>
    <source>
        <strain evidence="13">1262</strain>
    </source>
</reference>
<keyword evidence="8" id="KW-0342">GTP-binding</keyword>
<gene>
    <name evidence="13" type="ORF">GMORB2_0560</name>
</gene>
<evidence type="ECO:0000256" key="4">
    <source>
        <dbReference type="ARBA" id="ARBA00022679"/>
    </source>
</evidence>
<proteinExistence type="inferred from homology"/>